<dbReference type="GO" id="GO:0080043">
    <property type="term" value="F:quercetin 3-O-glucosyltransferase activity"/>
    <property type="evidence" value="ECO:0007669"/>
    <property type="project" value="TreeGrafter"/>
</dbReference>
<keyword evidence="2" id="KW-0328">Glycosyltransferase</keyword>
<comment type="similarity">
    <text evidence="1">Belongs to the UDP-glycosyltransferase family.</text>
</comment>
<gene>
    <name evidence="3" type="ORF">F2Q68_00024709</name>
</gene>
<evidence type="ECO:0000313" key="3">
    <source>
        <dbReference type="EMBL" id="KAF2568773.1"/>
    </source>
</evidence>
<proteinExistence type="inferred from homology"/>
<dbReference type="PANTHER" id="PTHR11926:SF1356">
    <property type="entry name" value="UDP-GLYCOSYLTRANSFERASE 74C1"/>
    <property type="match status" value="1"/>
</dbReference>
<organism evidence="3 4">
    <name type="scientific">Brassica cretica</name>
    <name type="common">Mustard</name>
    <dbReference type="NCBI Taxonomy" id="69181"/>
    <lineage>
        <taxon>Eukaryota</taxon>
        <taxon>Viridiplantae</taxon>
        <taxon>Streptophyta</taxon>
        <taxon>Embryophyta</taxon>
        <taxon>Tracheophyta</taxon>
        <taxon>Spermatophyta</taxon>
        <taxon>Magnoliopsida</taxon>
        <taxon>eudicotyledons</taxon>
        <taxon>Gunneridae</taxon>
        <taxon>Pentapetalae</taxon>
        <taxon>rosids</taxon>
        <taxon>malvids</taxon>
        <taxon>Brassicales</taxon>
        <taxon>Brassicaceae</taxon>
        <taxon>Brassiceae</taxon>
        <taxon>Brassica</taxon>
    </lineage>
</organism>
<dbReference type="PANTHER" id="PTHR11926">
    <property type="entry name" value="GLUCOSYL/GLUCURONOSYL TRANSFERASES"/>
    <property type="match status" value="1"/>
</dbReference>
<dbReference type="EMBL" id="QGKW02001911">
    <property type="protein sequence ID" value="KAF2568773.1"/>
    <property type="molecule type" value="Genomic_DNA"/>
</dbReference>
<keyword evidence="2" id="KW-0808">Transferase</keyword>
<dbReference type="SUPFAM" id="SSF53756">
    <property type="entry name" value="UDP-Glycosyltransferase/glycogen phosphorylase"/>
    <property type="match status" value="1"/>
</dbReference>
<sequence length="99" mass="11286">MGEAKGHVLFFPYPLQGHINPMIQLGKRLSKKGLTVSLIIASNIHREPYTSEDYSITVHTIHDGFFPHEHPHAKIKDPPRFNDSTARSLTDFISRYFGI</sequence>
<evidence type="ECO:0000313" key="4">
    <source>
        <dbReference type="Proteomes" id="UP000712281"/>
    </source>
</evidence>
<dbReference type="GO" id="GO:0080044">
    <property type="term" value="F:quercetin 7-O-glucosyltransferase activity"/>
    <property type="evidence" value="ECO:0007669"/>
    <property type="project" value="TreeGrafter"/>
</dbReference>
<dbReference type="Gene3D" id="3.40.50.2000">
    <property type="entry name" value="Glycogen Phosphorylase B"/>
    <property type="match status" value="1"/>
</dbReference>
<name>A0A8S9IH99_BRACR</name>
<evidence type="ECO:0000256" key="1">
    <source>
        <dbReference type="ARBA" id="ARBA00009995"/>
    </source>
</evidence>
<accession>A0A8S9IH99</accession>
<evidence type="ECO:0000256" key="2">
    <source>
        <dbReference type="ARBA" id="ARBA00022676"/>
    </source>
</evidence>
<evidence type="ECO:0008006" key="5">
    <source>
        <dbReference type="Google" id="ProtNLM"/>
    </source>
</evidence>
<comment type="caution">
    <text evidence="3">The sequence shown here is derived from an EMBL/GenBank/DDBJ whole genome shotgun (WGS) entry which is preliminary data.</text>
</comment>
<reference evidence="3" key="1">
    <citation type="submission" date="2019-12" db="EMBL/GenBank/DDBJ databases">
        <title>Genome sequencing and annotation of Brassica cretica.</title>
        <authorList>
            <person name="Studholme D.J."/>
            <person name="Sarris P.F."/>
        </authorList>
    </citation>
    <scope>NUCLEOTIDE SEQUENCE</scope>
    <source>
        <strain evidence="3">PFS-001/15</strain>
        <tissue evidence="3">Leaf</tissue>
    </source>
</reference>
<dbReference type="Proteomes" id="UP000712281">
    <property type="component" value="Unassembled WGS sequence"/>
</dbReference>
<protein>
    <recommendedName>
        <fullName evidence="5">Glycosyltransferase</fullName>
    </recommendedName>
</protein>
<dbReference type="AlphaFoldDB" id="A0A8S9IH99"/>